<name>A0A2P2PJC3_RHIMU</name>
<dbReference type="AlphaFoldDB" id="A0A2P2PJC3"/>
<organism evidence="1">
    <name type="scientific">Rhizophora mucronata</name>
    <name type="common">Asiatic mangrove</name>
    <dbReference type="NCBI Taxonomy" id="61149"/>
    <lineage>
        <taxon>Eukaryota</taxon>
        <taxon>Viridiplantae</taxon>
        <taxon>Streptophyta</taxon>
        <taxon>Embryophyta</taxon>
        <taxon>Tracheophyta</taxon>
        <taxon>Spermatophyta</taxon>
        <taxon>Magnoliopsida</taxon>
        <taxon>eudicotyledons</taxon>
        <taxon>Gunneridae</taxon>
        <taxon>Pentapetalae</taxon>
        <taxon>rosids</taxon>
        <taxon>fabids</taxon>
        <taxon>Malpighiales</taxon>
        <taxon>Rhizophoraceae</taxon>
        <taxon>Rhizophora</taxon>
    </lineage>
</organism>
<proteinExistence type="predicted"/>
<dbReference type="EMBL" id="GGEC01074349">
    <property type="protein sequence ID" value="MBX54833.1"/>
    <property type="molecule type" value="Transcribed_RNA"/>
</dbReference>
<evidence type="ECO:0000313" key="1">
    <source>
        <dbReference type="EMBL" id="MBX54833.1"/>
    </source>
</evidence>
<reference evidence="1" key="1">
    <citation type="submission" date="2018-02" db="EMBL/GenBank/DDBJ databases">
        <title>Rhizophora mucronata_Transcriptome.</title>
        <authorList>
            <person name="Meera S.P."/>
            <person name="Sreeshan A."/>
            <person name="Augustine A."/>
        </authorList>
    </citation>
    <scope>NUCLEOTIDE SEQUENCE</scope>
    <source>
        <tissue evidence="1">Leaf</tissue>
    </source>
</reference>
<sequence>MSKNPRVIRKFTPFYVIIDDGGDVHRSV</sequence>
<accession>A0A2P2PJC3</accession>
<protein>
    <submittedName>
        <fullName evidence="1">Uncharacterized protein</fullName>
    </submittedName>
</protein>